<evidence type="ECO:0000256" key="17">
    <source>
        <dbReference type="SAM" id="MobiDB-lite"/>
    </source>
</evidence>
<evidence type="ECO:0000256" key="4">
    <source>
        <dbReference type="ARBA" id="ARBA00004556"/>
    </source>
</evidence>
<evidence type="ECO:0000256" key="13">
    <source>
        <dbReference type="ARBA" id="ARBA00023136"/>
    </source>
</evidence>
<dbReference type="Gene3D" id="1.20.140.150">
    <property type="match status" value="1"/>
</dbReference>
<evidence type="ECO:0000256" key="2">
    <source>
        <dbReference type="ARBA" id="ARBA00004221"/>
    </source>
</evidence>
<evidence type="ECO:0000256" key="3">
    <source>
        <dbReference type="ARBA" id="ARBA00004285"/>
    </source>
</evidence>
<dbReference type="GO" id="GO:0045121">
    <property type="term" value="C:membrane raft"/>
    <property type="evidence" value="ECO:0007669"/>
    <property type="project" value="UniProtKB-SubCell"/>
</dbReference>
<dbReference type="InterPro" id="IPR004031">
    <property type="entry name" value="PMP22/EMP/MP20/Claudin"/>
</dbReference>
<keyword evidence="12" id="KW-0333">Golgi apparatus</keyword>
<feature type="transmembrane region" description="Helical" evidence="15">
    <location>
        <begin position="63"/>
        <end position="87"/>
    </location>
</feature>
<keyword evidence="20" id="KW-1185">Reference proteome</keyword>
<dbReference type="GO" id="GO:0005634">
    <property type="term" value="C:nucleus"/>
    <property type="evidence" value="ECO:0007669"/>
    <property type="project" value="UniProtKB-SubCell"/>
</dbReference>
<evidence type="ECO:0000256" key="5">
    <source>
        <dbReference type="ARBA" id="ARBA00004653"/>
    </source>
</evidence>
<evidence type="ECO:0000256" key="15">
    <source>
        <dbReference type="RuleBase" id="RU363088"/>
    </source>
</evidence>
<keyword evidence="14" id="KW-0539">Nucleus</keyword>
<gene>
    <name evidence="19" type="ORF">Q5P01_017547</name>
</gene>
<dbReference type="InterPro" id="IPR050579">
    <property type="entry name" value="PMP-22/EMP/MP20-like"/>
</dbReference>
<dbReference type="GO" id="GO:0016324">
    <property type="term" value="C:apical plasma membrane"/>
    <property type="evidence" value="ECO:0007669"/>
    <property type="project" value="UniProtKB-SubCell"/>
</dbReference>
<name>A0AA88MAE8_CHASR</name>
<comment type="similarity">
    <text evidence="6 15">Belongs to the PMP-22/EMP/MP20 family.</text>
</comment>
<evidence type="ECO:0000256" key="9">
    <source>
        <dbReference type="ARBA" id="ARBA00022490"/>
    </source>
</evidence>
<dbReference type="GO" id="GO:0000139">
    <property type="term" value="C:Golgi membrane"/>
    <property type="evidence" value="ECO:0007669"/>
    <property type="project" value="UniProtKB-SubCell"/>
</dbReference>
<sequence>MLVILAFIILFHLIGAVLLFVATIHNAWWMVSVTQDETIYTDLWYSCNVTCFPVENSHTTEAAYLQVIQAAMILGTILCCVSFFVFILQLFRLKQGERFIFTAIIQLLASLCVLIAASIYTAQKDSFHVPSLQPGSYGSSYILAWVSFPMTLISGLMLVAGGRGDGSHLLCKRVGLFLNCLRMKRSPSTPVSSGASEQKIRLSQSEVQTLIKEEIHSAIKSNETKLQKLIESVQQLAWGVDYESSIHKLEARINMATKKAEAAFAYMTRTQKKTPLPSLVNVDIIGEHSDDPVDTTSQNKKKVDCMDKDGELFQIMETTKKSLKRMRADNEALTAAIAGLREESPAPVLTPNGEGSARFINKEPKDEQKNENNTEEPITKRVKVEVTSPGRSQTPKPDPLKQEKLSYPPLPPTTLPSTLKTEANSYNVPQRPEVHLALIREPPGLSVLWKVEEEDSLAPPMDSYTIYMTTEKAKGSGVFRNWKIIGEVKAITLPMCVMITKYKLGHKLCVAVVGKDTFGRYGPYSKIVTAAIPD</sequence>
<protein>
    <recommendedName>
        <fullName evidence="7">Epithelial membrane protein 2</fullName>
    </recommendedName>
</protein>
<feature type="transmembrane region" description="Helical" evidence="15">
    <location>
        <begin position="142"/>
        <end position="160"/>
    </location>
</feature>
<keyword evidence="8" id="KW-1003">Cell membrane</keyword>
<dbReference type="Pfam" id="PF00822">
    <property type="entry name" value="PMP22_Claudin"/>
    <property type="match status" value="1"/>
</dbReference>
<keyword evidence="13 15" id="KW-0472">Membrane</keyword>
<evidence type="ECO:0000256" key="8">
    <source>
        <dbReference type="ARBA" id="ARBA00022475"/>
    </source>
</evidence>
<feature type="transmembrane region" description="Helical" evidence="15">
    <location>
        <begin position="7"/>
        <end position="28"/>
    </location>
</feature>
<evidence type="ECO:0000256" key="6">
    <source>
        <dbReference type="ARBA" id="ARBA00006864"/>
    </source>
</evidence>
<dbReference type="InterPro" id="IPR056565">
    <property type="entry name" value="Fn3_ATF7IP"/>
</dbReference>
<dbReference type="Pfam" id="PF16794">
    <property type="entry name" value="fn3_4"/>
    <property type="match status" value="1"/>
</dbReference>
<evidence type="ECO:0000256" key="10">
    <source>
        <dbReference type="ARBA" id="ARBA00022692"/>
    </source>
</evidence>
<keyword evidence="16" id="KW-0175">Coiled coil</keyword>
<feature type="transmembrane region" description="Helical" evidence="15">
    <location>
        <begin position="99"/>
        <end position="122"/>
    </location>
</feature>
<reference evidence="19" key="1">
    <citation type="submission" date="2023-07" db="EMBL/GenBank/DDBJ databases">
        <title>Chromosome-level Genome Assembly of Striped Snakehead (Channa striata).</title>
        <authorList>
            <person name="Liu H."/>
        </authorList>
    </citation>
    <scope>NUCLEOTIDE SEQUENCE</scope>
    <source>
        <strain evidence="19">Gz</strain>
        <tissue evidence="19">Muscle</tissue>
    </source>
</reference>
<evidence type="ECO:0000256" key="14">
    <source>
        <dbReference type="ARBA" id="ARBA00023242"/>
    </source>
</evidence>
<evidence type="ECO:0000256" key="16">
    <source>
        <dbReference type="SAM" id="Coils"/>
    </source>
</evidence>
<evidence type="ECO:0000256" key="7">
    <source>
        <dbReference type="ARBA" id="ARBA00013552"/>
    </source>
</evidence>
<dbReference type="PANTHER" id="PTHR10671:SF32">
    <property type="entry name" value="EPITHELIAL MEMBRANE PROTEIN 2"/>
    <property type="match status" value="1"/>
</dbReference>
<dbReference type="Proteomes" id="UP001187415">
    <property type="component" value="Unassembled WGS sequence"/>
</dbReference>
<evidence type="ECO:0000256" key="11">
    <source>
        <dbReference type="ARBA" id="ARBA00022989"/>
    </source>
</evidence>
<evidence type="ECO:0000256" key="12">
    <source>
        <dbReference type="ARBA" id="ARBA00023034"/>
    </source>
</evidence>
<evidence type="ECO:0000259" key="18">
    <source>
        <dbReference type="Pfam" id="PF16794"/>
    </source>
</evidence>
<dbReference type="PRINTS" id="PR01453">
    <property type="entry name" value="EPMEMFAMILY"/>
</dbReference>
<keyword evidence="9" id="KW-0963">Cytoplasm</keyword>
<feature type="region of interest" description="Disordered" evidence="17">
    <location>
        <begin position="344"/>
        <end position="416"/>
    </location>
</feature>
<comment type="subcellular location">
    <subcellularLocation>
        <location evidence="2">Apical cell membrane</location>
    </subcellularLocation>
    <subcellularLocation>
        <location evidence="4">Cytoplasm</location>
        <location evidence="4">Perinuclear region</location>
    </subcellularLocation>
    <subcellularLocation>
        <location evidence="5">Golgi apparatus membrane</location>
        <topology evidence="5">Multi-pass membrane protein</topology>
    </subcellularLocation>
    <subcellularLocation>
        <location evidence="3">Membrane raft</location>
    </subcellularLocation>
    <subcellularLocation>
        <location evidence="15">Membrane</location>
        <topology evidence="15">Multi-pass membrane protein</topology>
    </subcellularLocation>
    <subcellularLocation>
        <location evidence="1">Nucleus</location>
    </subcellularLocation>
</comment>
<comment type="caution">
    <text evidence="19">The sequence shown here is derived from an EMBL/GenBank/DDBJ whole genome shotgun (WGS) entry which is preliminary data.</text>
</comment>
<feature type="compositionally biased region" description="Basic and acidic residues" evidence="17">
    <location>
        <begin position="360"/>
        <end position="384"/>
    </location>
</feature>
<organism evidence="19 20">
    <name type="scientific">Channa striata</name>
    <name type="common">Snakehead murrel</name>
    <name type="synonym">Ophicephalus striatus</name>
    <dbReference type="NCBI Taxonomy" id="64152"/>
    <lineage>
        <taxon>Eukaryota</taxon>
        <taxon>Metazoa</taxon>
        <taxon>Chordata</taxon>
        <taxon>Craniata</taxon>
        <taxon>Vertebrata</taxon>
        <taxon>Euteleostomi</taxon>
        <taxon>Actinopterygii</taxon>
        <taxon>Neopterygii</taxon>
        <taxon>Teleostei</taxon>
        <taxon>Neoteleostei</taxon>
        <taxon>Acanthomorphata</taxon>
        <taxon>Anabantaria</taxon>
        <taxon>Anabantiformes</taxon>
        <taxon>Channoidei</taxon>
        <taxon>Channidae</taxon>
        <taxon>Channa</taxon>
    </lineage>
</organism>
<accession>A0AA88MAE8</accession>
<dbReference type="AlphaFoldDB" id="A0AA88MAE8"/>
<evidence type="ECO:0000256" key="1">
    <source>
        <dbReference type="ARBA" id="ARBA00004123"/>
    </source>
</evidence>
<dbReference type="InterPro" id="IPR004032">
    <property type="entry name" value="PMP22_EMP_MP20"/>
</dbReference>
<feature type="domain" description="Activating transcription factor 7-interacting protein Fn3" evidence="18">
    <location>
        <begin position="427"/>
        <end position="529"/>
    </location>
</feature>
<dbReference type="FunFam" id="1.20.140.150:FF:000023">
    <property type="entry name" value="Epithelial membrane protein 2"/>
    <property type="match status" value="1"/>
</dbReference>
<keyword evidence="11 15" id="KW-1133">Transmembrane helix</keyword>
<dbReference type="EMBL" id="JAUPFM010000013">
    <property type="protein sequence ID" value="KAK2833658.1"/>
    <property type="molecule type" value="Genomic_DNA"/>
</dbReference>
<evidence type="ECO:0000313" key="20">
    <source>
        <dbReference type="Proteomes" id="UP001187415"/>
    </source>
</evidence>
<evidence type="ECO:0000313" key="19">
    <source>
        <dbReference type="EMBL" id="KAK2833658.1"/>
    </source>
</evidence>
<dbReference type="PANTHER" id="PTHR10671">
    <property type="entry name" value="EPITHELIAL MEMBRANE PROTEIN-RELATED"/>
    <property type="match status" value="1"/>
</dbReference>
<keyword evidence="10 15" id="KW-0812">Transmembrane</keyword>
<dbReference type="GO" id="GO:0048471">
    <property type="term" value="C:perinuclear region of cytoplasm"/>
    <property type="evidence" value="ECO:0007669"/>
    <property type="project" value="UniProtKB-SubCell"/>
</dbReference>
<feature type="coiled-coil region" evidence="16">
    <location>
        <begin position="316"/>
        <end position="343"/>
    </location>
</feature>
<proteinExistence type="inferred from homology"/>